<keyword evidence="7 9" id="KW-0472">Membrane</keyword>
<sequence>MDEVTLSSHVNSPVSNFGLPQRYAPIADDRDFIDSRKLGLILWTHKWRIAALAAAATLAIMLILQNITPVYRATASLVIEPKGATLITFQQPTYDSPNAAVDYLQTQITLIQSRAVAERVVRQLNLTEHPEFDPRQRLHPLREARAEIARLYPSAFPASWLASHSMTPTEVFDATVRELMERTSVGAQGKSQLVNISVSLADRETAALAANALAHGYLDSRLDAQMNESLNASKWMNNRMVELRTQLQESENKLQRYRDAEGLVDVDGVVTLSANELSKTSDRMIDARRQRAEAQSQYAQVKAMLGSKSLANLSSVPAVIGNPVIQQFQANEAQARAKVDELSRRYGDRHPKMIAARSDLAAAQASLRGQVDQVVAGLERNYQLARANEESLRSSVDTSRAQIQDISRKEFKLRELQRDVDSNRTLYDTFVTRLRETTATADIGVSNARIVDPAIVPSEPSAPKKSLIASITALLALVLGCVFFLLRDTLHNGFKSGDDIARRLNLPVLGLVPLLQKKSRSSISRQFERNDDAGFTEAIRTLRTGIMLGDTQKRRSLLVITSTLPGEGKSAIAVNLAFALGQLERVLLIEADLRRPNLARSLGMNAAQPGLASLITGRAKIDACIHRVGQVDILTAGDVPPNPLELLASANFGRFIEWARQHYDRIILDSPASDAVSDAAVLCAMADAAIYVIKSDSTPAPLVHQCIDQLLQNGAPLTGVVLNQITPLKGRQGYSQHYRYLPRETTQ</sequence>
<feature type="domain" description="Polysaccharide chain length determinant N-terminal" evidence="10">
    <location>
        <begin position="33"/>
        <end position="124"/>
    </location>
</feature>
<evidence type="ECO:0000256" key="7">
    <source>
        <dbReference type="ARBA" id="ARBA00023136"/>
    </source>
</evidence>
<comment type="subcellular location">
    <subcellularLocation>
        <location evidence="1">Cell membrane</location>
        <topology evidence="1">Multi-pass membrane protein</topology>
    </subcellularLocation>
</comment>
<organism evidence="12 13">
    <name type="scientific">Pseudomonas syringae</name>
    <dbReference type="NCBI Taxonomy" id="317"/>
    <lineage>
        <taxon>Bacteria</taxon>
        <taxon>Pseudomonadati</taxon>
        <taxon>Pseudomonadota</taxon>
        <taxon>Gammaproteobacteria</taxon>
        <taxon>Pseudomonadales</taxon>
        <taxon>Pseudomonadaceae</taxon>
        <taxon>Pseudomonas</taxon>
    </lineage>
</organism>
<dbReference type="CDD" id="cd05387">
    <property type="entry name" value="BY-kinase"/>
    <property type="match status" value="1"/>
</dbReference>
<feature type="transmembrane region" description="Helical" evidence="9">
    <location>
        <begin position="467"/>
        <end position="486"/>
    </location>
</feature>
<dbReference type="InterPro" id="IPR003856">
    <property type="entry name" value="LPS_length_determ_N"/>
</dbReference>
<keyword evidence="6 9" id="KW-1133">Transmembrane helix</keyword>
<evidence type="ECO:0000256" key="5">
    <source>
        <dbReference type="ARBA" id="ARBA00022840"/>
    </source>
</evidence>
<dbReference type="InterPro" id="IPR032807">
    <property type="entry name" value="GNVR"/>
</dbReference>
<evidence type="ECO:0000313" key="13">
    <source>
        <dbReference type="Proteomes" id="UP000093104"/>
    </source>
</evidence>
<keyword evidence="3 9" id="KW-0812">Transmembrane</keyword>
<keyword evidence="4" id="KW-0547">Nucleotide-binding</keyword>
<accession>A0A1C7YWC0</accession>
<dbReference type="RefSeq" id="WP_065836209.1">
    <property type="nucleotide sequence ID" value="NZ_LGSI01000072.1"/>
</dbReference>
<feature type="coiled-coil region" evidence="8">
    <location>
        <begin position="233"/>
        <end position="345"/>
    </location>
</feature>
<dbReference type="PATRIC" id="fig|317.243.peg.2054"/>
<dbReference type="InterPro" id="IPR027417">
    <property type="entry name" value="P-loop_NTPase"/>
</dbReference>
<evidence type="ECO:0000313" key="12">
    <source>
        <dbReference type="EMBL" id="OCR21961.1"/>
    </source>
</evidence>
<evidence type="ECO:0000256" key="8">
    <source>
        <dbReference type="SAM" id="Coils"/>
    </source>
</evidence>
<dbReference type="EMBL" id="LGSI01000072">
    <property type="protein sequence ID" value="OCR21961.1"/>
    <property type="molecule type" value="Genomic_DNA"/>
</dbReference>
<dbReference type="AlphaFoldDB" id="A0A1C7YWC0"/>
<dbReference type="InterPro" id="IPR005702">
    <property type="entry name" value="Wzc-like_C"/>
</dbReference>
<dbReference type="SUPFAM" id="SSF52540">
    <property type="entry name" value="P-loop containing nucleoside triphosphate hydrolases"/>
    <property type="match status" value="1"/>
</dbReference>
<evidence type="ECO:0000256" key="9">
    <source>
        <dbReference type="SAM" id="Phobius"/>
    </source>
</evidence>
<evidence type="ECO:0000259" key="11">
    <source>
        <dbReference type="Pfam" id="PF13807"/>
    </source>
</evidence>
<keyword evidence="8" id="KW-0175">Coiled coil</keyword>
<dbReference type="Gene3D" id="3.40.50.300">
    <property type="entry name" value="P-loop containing nucleotide triphosphate hydrolases"/>
    <property type="match status" value="1"/>
</dbReference>
<dbReference type="InterPro" id="IPR050445">
    <property type="entry name" value="Bact_polysacc_biosynth/exp"/>
</dbReference>
<name>A0A1C7YWC0_PSESX</name>
<evidence type="ECO:0000256" key="4">
    <source>
        <dbReference type="ARBA" id="ARBA00022741"/>
    </source>
</evidence>
<dbReference type="GO" id="GO:0004713">
    <property type="term" value="F:protein tyrosine kinase activity"/>
    <property type="evidence" value="ECO:0007669"/>
    <property type="project" value="TreeGrafter"/>
</dbReference>
<dbReference type="PANTHER" id="PTHR32309">
    <property type="entry name" value="TYROSINE-PROTEIN KINASE"/>
    <property type="match status" value="1"/>
</dbReference>
<dbReference type="OrthoDB" id="9775724at2"/>
<dbReference type="PANTHER" id="PTHR32309:SF13">
    <property type="entry name" value="FERRIC ENTEROBACTIN TRANSPORT PROTEIN FEPE"/>
    <property type="match status" value="1"/>
</dbReference>
<dbReference type="Pfam" id="PF02706">
    <property type="entry name" value="Wzz"/>
    <property type="match status" value="1"/>
</dbReference>
<evidence type="ECO:0000256" key="3">
    <source>
        <dbReference type="ARBA" id="ARBA00022692"/>
    </source>
</evidence>
<evidence type="ECO:0000256" key="6">
    <source>
        <dbReference type="ARBA" id="ARBA00022989"/>
    </source>
</evidence>
<evidence type="ECO:0000256" key="2">
    <source>
        <dbReference type="ARBA" id="ARBA00022475"/>
    </source>
</evidence>
<proteinExistence type="predicted"/>
<keyword evidence="5" id="KW-0067">ATP-binding</keyword>
<feature type="domain" description="Tyrosine-protein kinase G-rich" evidence="11">
    <location>
        <begin position="415"/>
        <end position="488"/>
    </location>
</feature>
<keyword evidence="2" id="KW-1003">Cell membrane</keyword>
<reference evidence="12 13" key="1">
    <citation type="submission" date="2015-07" db="EMBL/GenBank/DDBJ databases">
        <title>Draft genome sequence of a diazotrophic, plant growth-promoting rhizobacterium of the Pseudomonas syringae complex.</title>
        <authorList>
            <person name="Patten C.L."/>
            <person name="Jeong H."/>
        </authorList>
    </citation>
    <scope>NUCLEOTIDE SEQUENCE [LARGE SCALE GENOMIC DNA]</scope>
    <source>
        <strain evidence="12 13">GR12-2</strain>
    </source>
</reference>
<comment type="caution">
    <text evidence="12">The sequence shown here is derived from an EMBL/GenBank/DDBJ whole genome shotgun (WGS) entry which is preliminary data.</text>
</comment>
<dbReference type="Proteomes" id="UP000093104">
    <property type="component" value="Unassembled WGS sequence"/>
</dbReference>
<dbReference type="GO" id="GO:0005886">
    <property type="term" value="C:plasma membrane"/>
    <property type="evidence" value="ECO:0007669"/>
    <property type="project" value="UniProtKB-SubCell"/>
</dbReference>
<dbReference type="Pfam" id="PF13807">
    <property type="entry name" value="GNVR"/>
    <property type="match status" value="1"/>
</dbReference>
<evidence type="ECO:0000259" key="10">
    <source>
        <dbReference type="Pfam" id="PF02706"/>
    </source>
</evidence>
<dbReference type="NCBIfam" id="TIGR01007">
    <property type="entry name" value="eps_fam"/>
    <property type="match status" value="1"/>
</dbReference>
<dbReference type="GO" id="GO:0005524">
    <property type="term" value="F:ATP binding"/>
    <property type="evidence" value="ECO:0007669"/>
    <property type="project" value="UniProtKB-KW"/>
</dbReference>
<protein>
    <submittedName>
        <fullName evidence="12">Lipopolysaccharide biosynthesis protein</fullName>
    </submittedName>
</protein>
<gene>
    <name evidence="12" type="ORF">AFK24_27320</name>
</gene>
<evidence type="ECO:0000256" key="1">
    <source>
        <dbReference type="ARBA" id="ARBA00004651"/>
    </source>
</evidence>